<proteinExistence type="predicted"/>
<evidence type="ECO:0000313" key="2">
    <source>
        <dbReference type="Proteomes" id="UP000028961"/>
    </source>
</evidence>
<dbReference type="EMBL" id="KM190144">
    <property type="protein sequence ID" value="AII27587.1"/>
    <property type="molecule type" value="Genomic_DNA"/>
</dbReference>
<gene>
    <name evidence="1" type="ORF">Av05_0044</name>
</gene>
<dbReference type="KEGG" id="vg:22475385"/>
<dbReference type="RefSeq" id="YP_009111118.1">
    <property type="nucleotide sequence ID" value="NC_025830.1"/>
</dbReference>
<dbReference type="GeneID" id="22475385"/>
<name>A0A076G7W7_9CAUD</name>
<dbReference type="Proteomes" id="UP000028961">
    <property type="component" value="Segment"/>
</dbReference>
<keyword evidence="2" id="KW-1185">Reference proteome</keyword>
<organism evidence="1 2">
    <name type="scientific">Escherichia phage Av-05</name>
    <dbReference type="NCBI Taxonomy" id="1527519"/>
    <lineage>
        <taxon>Viruses</taxon>
        <taxon>Duplodnaviria</taxon>
        <taxon>Heunggongvirae</taxon>
        <taxon>Uroviricota</taxon>
        <taxon>Caudoviricetes</taxon>
        <taxon>Vequintavirinae</taxon>
        <taxon>Avunavirus</taxon>
        <taxon>Avunavirus Av05</taxon>
    </lineage>
</organism>
<protein>
    <submittedName>
        <fullName evidence="1">Uncharacterized protein</fullName>
    </submittedName>
</protein>
<accession>A0A076G7W7</accession>
<reference evidence="1 2" key="1">
    <citation type="journal article" date="2015" name="Genome Announc.">
        <title>Genomic Analysis of Broad-Host-Range Enterobacteriophage Av-05.</title>
        <authorList>
            <person name="Amarillas L."/>
            <person name="Lopez-Cuevas O."/>
            <person name="Leon-Felix J."/>
            <person name="Castro-Del Campo N."/>
            <person name="Gerba C.P."/>
            <person name="Chaidez C."/>
        </authorList>
    </citation>
    <scope>NUCLEOTIDE SEQUENCE [LARGE SCALE GENOMIC DNA]</scope>
</reference>
<evidence type="ECO:0000313" key="1">
    <source>
        <dbReference type="EMBL" id="AII27587.1"/>
    </source>
</evidence>
<sequence length="66" mass="7336">MKRFTYGVVGGSVSNRFYNTERGAKNAATREHGNSVNLQVGYISKISGMFIPVAQRGMYCIGWMPM</sequence>